<sequence length="86" mass="9665">MALNKTEEVLVPLSGLPVTQIQNQLDKTCEEAKGNLSKCLPTAFRVIALQAAHQSGKNKTKLAVNQLLDWEEKQKKSLETMHKFFN</sequence>
<organism evidence="1 2">
    <name type="scientific">Necator americanus</name>
    <name type="common">Human hookworm</name>
    <dbReference type="NCBI Taxonomy" id="51031"/>
    <lineage>
        <taxon>Eukaryota</taxon>
        <taxon>Metazoa</taxon>
        <taxon>Ecdysozoa</taxon>
        <taxon>Nematoda</taxon>
        <taxon>Chromadorea</taxon>
        <taxon>Rhabditida</taxon>
        <taxon>Rhabditina</taxon>
        <taxon>Rhabditomorpha</taxon>
        <taxon>Strongyloidea</taxon>
        <taxon>Ancylostomatidae</taxon>
        <taxon>Bunostominae</taxon>
        <taxon>Necator</taxon>
    </lineage>
</organism>
<evidence type="ECO:0000313" key="1">
    <source>
        <dbReference type="EMBL" id="KAK6734069.1"/>
    </source>
</evidence>
<dbReference type="Proteomes" id="UP001303046">
    <property type="component" value="Unassembled WGS sequence"/>
</dbReference>
<keyword evidence="2" id="KW-1185">Reference proteome</keyword>
<evidence type="ECO:0000313" key="2">
    <source>
        <dbReference type="Proteomes" id="UP001303046"/>
    </source>
</evidence>
<name>A0ABR1C880_NECAM</name>
<accession>A0ABR1C880</accession>
<protein>
    <submittedName>
        <fullName evidence="1">Uncharacterized protein</fullName>
    </submittedName>
</protein>
<dbReference type="EMBL" id="JAVFWL010000002">
    <property type="protein sequence ID" value="KAK6734069.1"/>
    <property type="molecule type" value="Genomic_DNA"/>
</dbReference>
<comment type="caution">
    <text evidence="1">The sequence shown here is derived from an EMBL/GenBank/DDBJ whole genome shotgun (WGS) entry which is preliminary data.</text>
</comment>
<proteinExistence type="predicted"/>
<gene>
    <name evidence="1" type="primary">Necator_chrII.g5483</name>
    <name evidence="1" type="ORF">RB195_017690</name>
</gene>
<reference evidence="1 2" key="1">
    <citation type="submission" date="2023-08" db="EMBL/GenBank/DDBJ databases">
        <title>A Necator americanus chromosomal reference genome.</title>
        <authorList>
            <person name="Ilik V."/>
            <person name="Petrzelkova K.J."/>
            <person name="Pardy F."/>
            <person name="Fuh T."/>
            <person name="Niatou-Singa F.S."/>
            <person name="Gouil Q."/>
            <person name="Baker L."/>
            <person name="Ritchie M.E."/>
            <person name="Jex A.R."/>
            <person name="Gazzola D."/>
            <person name="Li H."/>
            <person name="Toshio Fujiwara R."/>
            <person name="Zhan B."/>
            <person name="Aroian R.V."/>
            <person name="Pafco B."/>
            <person name="Schwarz E.M."/>
        </authorList>
    </citation>
    <scope>NUCLEOTIDE SEQUENCE [LARGE SCALE GENOMIC DNA]</scope>
    <source>
        <strain evidence="1 2">Aroian</strain>
        <tissue evidence="1">Whole animal</tissue>
    </source>
</reference>